<accession>A0A6L7HV42</accession>
<gene>
    <name evidence="1" type="ORF">GNT65_05910</name>
</gene>
<dbReference type="AlphaFoldDB" id="A0A6L7HV42"/>
<dbReference type="RefSeq" id="WP_160794332.1">
    <property type="nucleotide sequence ID" value="NZ_WRPA01000004.1"/>
</dbReference>
<dbReference type="InterPro" id="IPR014710">
    <property type="entry name" value="RmlC-like_jellyroll"/>
</dbReference>
<protein>
    <submittedName>
        <fullName evidence="1">Crp/Fnr family transcriptional regulator</fullName>
    </submittedName>
</protein>
<proteinExistence type="predicted"/>
<name>A0A6L7HV42_9GAMM</name>
<dbReference type="Proteomes" id="UP000474778">
    <property type="component" value="Unassembled WGS sequence"/>
</dbReference>
<evidence type="ECO:0000313" key="2">
    <source>
        <dbReference type="Proteomes" id="UP000474778"/>
    </source>
</evidence>
<keyword evidence="2" id="KW-1185">Reference proteome</keyword>
<dbReference type="SUPFAM" id="SSF51206">
    <property type="entry name" value="cAMP-binding domain-like"/>
    <property type="match status" value="1"/>
</dbReference>
<comment type="caution">
    <text evidence="1">The sequence shown here is derived from an EMBL/GenBank/DDBJ whole genome shotgun (WGS) entry which is preliminary data.</text>
</comment>
<reference evidence="1 2" key="1">
    <citation type="submission" date="2019-12" db="EMBL/GenBank/DDBJ databases">
        <title>Shewanella insulae sp. nov., isolated from a tidal flat.</title>
        <authorList>
            <person name="Yoon J.-H."/>
        </authorList>
    </citation>
    <scope>NUCLEOTIDE SEQUENCE [LARGE SCALE GENOMIC DNA]</scope>
    <source>
        <strain evidence="1 2">JBTF-M18</strain>
    </source>
</reference>
<dbReference type="Gene3D" id="2.60.120.10">
    <property type="entry name" value="Jelly Rolls"/>
    <property type="match status" value="1"/>
</dbReference>
<dbReference type="InterPro" id="IPR018490">
    <property type="entry name" value="cNMP-bd_dom_sf"/>
</dbReference>
<dbReference type="EMBL" id="WRPA01000004">
    <property type="protein sequence ID" value="MXR68209.1"/>
    <property type="molecule type" value="Genomic_DNA"/>
</dbReference>
<evidence type="ECO:0000313" key="1">
    <source>
        <dbReference type="EMBL" id="MXR68209.1"/>
    </source>
</evidence>
<organism evidence="1 2">
    <name type="scientific">Shewanella insulae</name>
    <dbReference type="NCBI Taxonomy" id="2681496"/>
    <lineage>
        <taxon>Bacteria</taxon>
        <taxon>Pseudomonadati</taxon>
        <taxon>Pseudomonadota</taxon>
        <taxon>Gammaproteobacteria</taxon>
        <taxon>Alteromonadales</taxon>
        <taxon>Shewanellaceae</taxon>
        <taxon>Shewanella</taxon>
    </lineage>
</organism>
<sequence length="192" mass="21375">MTQRLSKDALTGFGECLAQLGLAADECTEALGQAKCVAAPRGEILLHQGACQAHGYFIVDGILGAQHYGDCGGLFSKEFYFEGELCLLYHSLLTADAAPYQLEAVTDVTLVRFPLTLLKQASWQGVLIALLSQQLLYKEEKEAFLLLKRPEERYIYLVNHRPMWVERLSNVQLARYIGITPVSLSRLKARLA</sequence>